<evidence type="ECO:0000313" key="2">
    <source>
        <dbReference type="EMBL" id="GLD69633.1"/>
    </source>
</evidence>
<dbReference type="EMBL" id="BRZM01000255">
    <property type="protein sequence ID" value="GLD69633.1"/>
    <property type="molecule type" value="Genomic_DNA"/>
</dbReference>
<keyword evidence="3" id="KW-1185">Reference proteome</keyword>
<evidence type="ECO:0000256" key="1">
    <source>
        <dbReference type="SAM" id="MobiDB-lite"/>
    </source>
</evidence>
<accession>A0AAD3RHU0</accession>
<protein>
    <submittedName>
        <fullName evidence="2">Protein BEAN1-like protein</fullName>
    </submittedName>
</protein>
<feature type="region of interest" description="Disordered" evidence="1">
    <location>
        <begin position="22"/>
        <end position="67"/>
    </location>
</feature>
<dbReference type="PANTHER" id="PTHR36464:SF1">
    <property type="entry name" value="PROTEIN BEAN1"/>
    <property type="match status" value="1"/>
</dbReference>
<gene>
    <name evidence="2" type="ORF">AKAME5_002094700</name>
</gene>
<evidence type="ECO:0000313" key="3">
    <source>
        <dbReference type="Proteomes" id="UP001279410"/>
    </source>
</evidence>
<proteinExistence type="predicted"/>
<comment type="caution">
    <text evidence="2">The sequence shown here is derived from an EMBL/GenBank/DDBJ whole genome shotgun (WGS) entry which is preliminary data.</text>
</comment>
<reference evidence="2" key="1">
    <citation type="submission" date="2022-08" db="EMBL/GenBank/DDBJ databases">
        <title>Genome sequencing of akame (Lates japonicus).</title>
        <authorList>
            <person name="Hashiguchi Y."/>
            <person name="Takahashi H."/>
        </authorList>
    </citation>
    <scope>NUCLEOTIDE SEQUENCE</scope>
    <source>
        <strain evidence="2">Kochi</strain>
    </source>
</reference>
<dbReference type="AlphaFoldDB" id="A0AAD3RHU0"/>
<name>A0AAD3RHU0_LATJO</name>
<dbReference type="PANTHER" id="PTHR36464">
    <property type="entry name" value="PROTEIN BEAN1"/>
    <property type="match status" value="1"/>
</dbReference>
<organism evidence="2 3">
    <name type="scientific">Lates japonicus</name>
    <name type="common">Japanese lates</name>
    <dbReference type="NCBI Taxonomy" id="270547"/>
    <lineage>
        <taxon>Eukaryota</taxon>
        <taxon>Metazoa</taxon>
        <taxon>Chordata</taxon>
        <taxon>Craniata</taxon>
        <taxon>Vertebrata</taxon>
        <taxon>Euteleostomi</taxon>
        <taxon>Actinopterygii</taxon>
        <taxon>Neopterygii</taxon>
        <taxon>Teleostei</taxon>
        <taxon>Neoteleostei</taxon>
        <taxon>Acanthomorphata</taxon>
        <taxon>Carangaria</taxon>
        <taxon>Carangaria incertae sedis</taxon>
        <taxon>Centropomidae</taxon>
        <taxon>Lates</taxon>
    </lineage>
</organism>
<dbReference type="Proteomes" id="UP001279410">
    <property type="component" value="Unassembled WGS sequence"/>
</dbReference>
<sequence>MQLLVLVCVHINRVVDECVGPGSTQIYIPTDDPPPYSLLDPCQRGPEQEEQPSYTSPDPSPYCGETSASAGWFSPSHYPLGLQEQEHQHIRIHLLPAGGGTAL</sequence>
<dbReference type="InterPro" id="IPR039352">
    <property type="entry name" value="BEAN1"/>
</dbReference>